<dbReference type="Pfam" id="PF01872">
    <property type="entry name" value="RibD_C"/>
    <property type="match status" value="1"/>
</dbReference>
<dbReference type="InterPro" id="IPR050765">
    <property type="entry name" value="Riboflavin_Biosynth_HTPR"/>
</dbReference>
<protein>
    <submittedName>
        <fullName evidence="2">Dihydrofolate reductase</fullName>
    </submittedName>
</protein>
<dbReference type="PANTHER" id="PTHR38011">
    <property type="entry name" value="DIHYDROFOLATE REDUCTASE FAMILY PROTEIN (AFU_ORTHOLOGUE AFUA_8G06820)"/>
    <property type="match status" value="1"/>
</dbReference>
<dbReference type="InterPro" id="IPR001589">
    <property type="entry name" value="Actinin_actin-bd_CS"/>
</dbReference>
<gene>
    <name evidence="2" type="ORF">EV644_103145</name>
</gene>
<dbReference type="InterPro" id="IPR002734">
    <property type="entry name" value="RibDG_C"/>
</dbReference>
<dbReference type="PANTHER" id="PTHR38011:SF2">
    <property type="entry name" value="BIFUNCTIONAL DEAMINASE-REDUCTASE DOMAIN PROTEIN"/>
    <property type="match status" value="1"/>
</dbReference>
<evidence type="ECO:0000259" key="1">
    <source>
        <dbReference type="Pfam" id="PF01872"/>
    </source>
</evidence>
<reference evidence="2 3" key="1">
    <citation type="journal article" date="2015" name="Stand. Genomic Sci.">
        <title>Genomic Encyclopedia of Bacterial and Archaeal Type Strains, Phase III: the genomes of soil and plant-associated and newly described type strains.</title>
        <authorList>
            <person name="Whitman W.B."/>
            <person name="Woyke T."/>
            <person name="Klenk H.P."/>
            <person name="Zhou Y."/>
            <person name="Lilburn T.G."/>
            <person name="Beck B.J."/>
            <person name="De Vos P."/>
            <person name="Vandamme P."/>
            <person name="Eisen J.A."/>
            <person name="Garrity G."/>
            <person name="Hugenholtz P."/>
            <person name="Kyrpides N.C."/>
        </authorList>
    </citation>
    <scope>NUCLEOTIDE SEQUENCE [LARGE SCALE GENOMIC DNA]</scope>
    <source>
        <strain evidence="2 3">VKM Ac-2538</strain>
    </source>
</reference>
<dbReference type="InterPro" id="IPR024072">
    <property type="entry name" value="DHFR-like_dom_sf"/>
</dbReference>
<comment type="caution">
    <text evidence="2">The sequence shown here is derived from an EMBL/GenBank/DDBJ whole genome shotgun (WGS) entry which is preliminary data.</text>
</comment>
<evidence type="ECO:0000313" key="2">
    <source>
        <dbReference type="EMBL" id="TCO27447.1"/>
    </source>
</evidence>
<evidence type="ECO:0000313" key="3">
    <source>
        <dbReference type="Proteomes" id="UP000295818"/>
    </source>
</evidence>
<name>A0ABY2BSC7_9ACTN</name>
<dbReference type="SUPFAM" id="SSF53597">
    <property type="entry name" value="Dihydrofolate reductase-like"/>
    <property type="match status" value="1"/>
</dbReference>
<feature type="domain" description="Bacterial bifunctional deaminase-reductase C-terminal" evidence="1">
    <location>
        <begin position="7"/>
        <end position="189"/>
    </location>
</feature>
<dbReference type="Gene3D" id="3.40.430.10">
    <property type="entry name" value="Dihydrofolate Reductase, subunit A"/>
    <property type="match status" value="1"/>
</dbReference>
<dbReference type="PROSITE" id="PS00019">
    <property type="entry name" value="ACTININ_1"/>
    <property type="match status" value="1"/>
</dbReference>
<proteinExistence type="predicted"/>
<organism evidence="2 3">
    <name type="scientific">Kribbella orskensis</name>
    <dbReference type="NCBI Taxonomy" id="2512216"/>
    <lineage>
        <taxon>Bacteria</taxon>
        <taxon>Bacillati</taxon>
        <taxon>Actinomycetota</taxon>
        <taxon>Actinomycetes</taxon>
        <taxon>Propionibacteriales</taxon>
        <taxon>Kribbellaceae</taxon>
        <taxon>Kribbella</taxon>
    </lineage>
</organism>
<dbReference type="EMBL" id="SLWM01000003">
    <property type="protein sequence ID" value="TCO27447.1"/>
    <property type="molecule type" value="Genomic_DNA"/>
</dbReference>
<keyword evidence="3" id="KW-1185">Reference proteome</keyword>
<sequence length="200" mass="21365">MTNGNARTVTGNIMLSLDGRVNGPGGDYDMSWIVPHAITEGARDHMTRVTSPATTALLGRKNYEGFGGFWPAVADDENAAPQDRAFSRWLNSTEKVVFSSTLKDTPWQNSRIVDGDPAAAVKQLRAEEGGDMVVLASGSVIKALLAADELDRLSITLAPELVGGGERLFEDGIPATSWKLVSSAPTESGALCLLYDRVRS</sequence>
<dbReference type="Proteomes" id="UP000295818">
    <property type="component" value="Unassembled WGS sequence"/>
</dbReference>
<accession>A0ABY2BSC7</accession>
<dbReference type="RefSeq" id="WP_132190101.1">
    <property type="nucleotide sequence ID" value="NZ_SLWM01000003.1"/>
</dbReference>